<proteinExistence type="predicted"/>
<organism evidence="1 2">
    <name type="scientific">Smittium culicis</name>
    <dbReference type="NCBI Taxonomy" id="133412"/>
    <lineage>
        <taxon>Eukaryota</taxon>
        <taxon>Fungi</taxon>
        <taxon>Fungi incertae sedis</taxon>
        <taxon>Zoopagomycota</taxon>
        <taxon>Kickxellomycotina</taxon>
        <taxon>Harpellomycetes</taxon>
        <taxon>Harpellales</taxon>
        <taxon>Legeriomycetaceae</taxon>
        <taxon>Smittium</taxon>
    </lineage>
</organism>
<comment type="caution">
    <text evidence="1">The sequence shown here is derived from an EMBL/GenBank/DDBJ whole genome shotgun (WGS) entry which is preliminary data.</text>
</comment>
<dbReference type="Proteomes" id="UP000187429">
    <property type="component" value="Unassembled WGS sequence"/>
</dbReference>
<dbReference type="EMBL" id="LSSM01006376">
    <property type="protein sequence ID" value="OMJ10889.1"/>
    <property type="molecule type" value="Genomic_DNA"/>
</dbReference>
<protein>
    <submittedName>
        <fullName evidence="1">Uncharacterized protein</fullName>
    </submittedName>
</protein>
<reference evidence="2" key="1">
    <citation type="submission" date="2017-01" db="EMBL/GenBank/DDBJ databases">
        <authorList>
            <person name="Wang Y."/>
            <person name="White M."/>
            <person name="Kvist S."/>
            <person name="Moncalvo J.-M."/>
        </authorList>
    </citation>
    <scope>NUCLEOTIDE SEQUENCE [LARGE SCALE GENOMIC DNA]</scope>
    <source>
        <strain evidence="2">ID-206-W2</strain>
    </source>
</reference>
<name>A0A1R1X8F6_9FUNG</name>
<accession>A0A1R1X8F6</accession>
<dbReference type="AlphaFoldDB" id="A0A1R1X8F6"/>
<sequence>MTKESIKRELTDSAKVFEATGCSTDRIVLLRIPSLEQENSPHLYTEESLLDERKYIQAEEIVRSEGEGVSENKLNNRKNGG</sequence>
<evidence type="ECO:0000313" key="2">
    <source>
        <dbReference type="Proteomes" id="UP000187429"/>
    </source>
</evidence>
<keyword evidence="2" id="KW-1185">Reference proteome</keyword>
<evidence type="ECO:0000313" key="1">
    <source>
        <dbReference type="EMBL" id="OMJ10889.1"/>
    </source>
</evidence>
<gene>
    <name evidence="1" type="ORF">AYI69_g10061</name>
</gene>